<evidence type="ECO:0000313" key="2">
    <source>
        <dbReference type="EMBL" id="MBO3084401.1"/>
    </source>
</evidence>
<dbReference type="RefSeq" id="WP_208289175.1">
    <property type="nucleotide sequence ID" value="NZ_CP074404.1"/>
</dbReference>
<proteinExistence type="predicted"/>
<name>A0ABS3SF68_9CELL</name>
<sequence>MVQVSIDVDACTGLVAQLRAFHGTATTQRARVQKVARDAHCSSAGVDALKPDLEVVSRVASDLDARVTLAVLVNSGDTHTAPGSVVTFSVDGEDTPDAVKLALGKQLGARLAQNRTELQRYVDGVDADGDGKDDPMPPELMNRLAGYVTLLEKYQGDGPAATGLLMSLGPDGFLALPATVNRALADYRGKVTLPNGSAVEDDVLAQRFLRASGQLLATGVTWDKKHGVDLPYGAVAGRTTQYLPDDFGTQLAQSAYDHVGDGHGVGLSQVLRYGTYPKEFLLDVGDRLDALEQQWTKEHGDRALWGRDVRNLDLAAFGMGTEDKGGHYDPFVGLFEAMGRTPPAAADFFNPDAGGKEAQRRAHYFFQERTWDHDGFNAVAMALDAGGSVYHVPYPGDPQDAEALARWRRQAEQSAWLTSAGVHHLALRDPGEEKRRIGDQGKDSLAHLLALYMADVDRVAAGVNTPTDPKGARGIGVVDPQATWLKGYPPGAAFDVDDLNAVLGETLTNKDAATYFGRRTAEFNAARLQVAAQHYQDGTSTFRDAVTGAAGLRAYTLATMGAHLETRAEHADDHAKAYMTGAANAVGIVPVYGGALTFLVEGVLTAGGSNSLEKGWSDGQDNQVRDDEDLQWNAREDVRVEVALALQRAGIIRTGFSESAVQSDPAARASMQAWLDGGNLPDDVKAVLNDLDGSFAEGAANGGKK</sequence>
<dbReference type="EMBL" id="JAGFBM010000003">
    <property type="protein sequence ID" value="MBO3084401.1"/>
    <property type="molecule type" value="Genomic_DNA"/>
</dbReference>
<dbReference type="Pfam" id="PF20211">
    <property type="entry name" value="DUF6571"/>
    <property type="match status" value="1"/>
</dbReference>
<evidence type="ECO:0000259" key="1">
    <source>
        <dbReference type="Pfam" id="PF20211"/>
    </source>
</evidence>
<feature type="domain" description="DUF6571" evidence="1">
    <location>
        <begin position="1"/>
        <end position="684"/>
    </location>
</feature>
<dbReference type="Proteomes" id="UP000678317">
    <property type="component" value="Unassembled WGS sequence"/>
</dbReference>
<gene>
    <name evidence="2" type="ORF">J4035_07085</name>
</gene>
<protein>
    <recommendedName>
        <fullName evidence="1">DUF6571 domain-containing protein</fullName>
    </recommendedName>
</protein>
<dbReference type="InterPro" id="IPR046701">
    <property type="entry name" value="DUF6571"/>
</dbReference>
<comment type="caution">
    <text evidence="2">The sequence shown here is derived from an EMBL/GenBank/DDBJ whole genome shotgun (WGS) entry which is preliminary data.</text>
</comment>
<reference evidence="2 3" key="1">
    <citation type="submission" date="2021-03" db="EMBL/GenBank/DDBJ databases">
        <title>novel species in genus Cellulomonas.</title>
        <authorList>
            <person name="Zhang G."/>
        </authorList>
    </citation>
    <scope>NUCLEOTIDE SEQUENCE [LARGE SCALE GENOMIC DNA]</scope>
    <source>
        <strain evidence="3">zg-ZUI188</strain>
    </source>
</reference>
<evidence type="ECO:0000313" key="3">
    <source>
        <dbReference type="Proteomes" id="UP000678317"/>
    </source>
</evidence>
<accession>A0ABS3SF68</accession>
<keyword evidence="3" id="KW-1185">Reference proteome</keyword>
<organism evidence="2 3">
    <name type="scientific">Cellulomonas fengjieae</name>
    <dbReference type="NCBI Taxonomy" id="2819978"/>
    <lineage>
        <taxon>Bacteria</taxon>
        <taxon>Bacillati</taxon>
        <taxon>Actinomycetota</taxon>
        <taxon>Actinomycetes</taxon>
        <taxon>Micrococcales</taxon>
        <taxon>Cellulomonadaceae</taxon>
        <taxon>Cellulomonas</taxon>
    </lineage>
</organism>